<keyword evidence="2" id="KW-1185">Reference proteome</keyword>
<gene>
    <name evidence="1" type="ORF">BO95DRAFT_146771</name>
</gene>
<evidence type="ECO:0000313" key="1">
    <source>
        <dbReference type="EMBL" id="RAH45331.1"/>
    </source>
</evidence>
<reference evidence="1" key="1">
    <citation type="submission" date="2018-02" db="EMBL/GenBank/DDBJ databases">
        <title>The genomes of Aspergillus section Nigri reveals drivers in fungal speciation.</title>
        <authorList>
            <consortium name="DOE Joint Genome Institute"/>
            <person name="Vesth T.C."/>
            <person name="Nybo J."/>
            <person name="Theobald S."/>
            <person name="Brandl J."/>
            <person name="Frisvad J.C."/>
            <person name="Nielsen K.F."/>
            <person name="Lyhne E.K."/>
            <person name="Kogle M.E."/>
            <person name="Kuo A."/>
            <person name="Riley R."/>
            <person name="Clum A."/>
            <person name="Nolan M."/>
            <person name="Lipzen A."/>
            <person name="Salamov A."/>
            <person name="Henrissat B."/>
            <person name="Wiebenga A."/>
            <person name="De vries R.P."/>
            <person name="Grigoriev I.V."/>
            <person name="Mortensen U.H."/>
            <person name="Andersen M.R."/>
            <person name="Baker S.E."/>
        </authorList>
    </citation>
    <scope>NUCLEOTIDE SEQUENCE</scope>
    <source>
        <strain evidence="1">CBS 621.78</strain>
    </source>
</reference>
<organism evidence="1 2">
    <name type="scientific">Aspergillus brunneoviolaceus CBS 621.78</name>
    <dbReference type="NCBI Taxonomy" id="1450534"/>
    <lineage>
        <taxon>Eukaryota</taxon>
        <taxon>Fungi</taxon>
        <taxon>Dikarya</taxon>
        <taxon>Ascomycota</taxon>
        <taxon>Pezizomycotina</taxon>
        <taxon>Eurotiomycetes</taxon>
        <taxon>Eurotiomycetidae</taxon>
        <taxon>Eurotiales</taxon>
        <taxon>Aspergillaceae</taxon>
        <taxon>Aspergillus</taxon>
        <taxon>Aspergillus subgen. Circumdati</taxon>
    </lineage>
</organism>
<protein>
    <submittedName>
        <fullName evidence="1">Uncharacterized protein</fullName>
    </submittedName>
</protein>
<proteinExistence type="predicted"/>
<accession>A0ACD1G880</accession>
<dbReference type="EMBL" id="KZ825346">
    <property type="protein sequence ID" value="RAH45331.1"/>
    <property type="molecule type" value="Genomic_DNA"/>
</dbReference>
<sequence length="223" mass="25133">MPDAPYSANCPPPIHSHTKRIDLVSQSVSVQPVLPAALGINSDPETTVQRHNSRTPSPSDPYNRIPRKPRKCHLSIACLSYRQAIDTATFLLQGMDRHGIGLFQSHCSPPTPDSRNVDHDISPDRVTYRKLHMARFPATPVVKVIRRSGHDAPTFPRSHPRCNLTSLSRPRAEGESQYVRTWGCRRNYSIWRGLDYALRKLQTEHMSFKSSLLTPLCHGIVIS</sequence>
<name>A0ACD1G880_9EURO</name>
<evidence type="ECO:0000313" key="2">
    <source>
        <dbReference type="Proteomes" id="UP000249057"/>
    </source>
</evidence>
<dbReference type="Proteomes" id="UP000249057">
    <property type="component" value="Unassembled WGS sequence"/>
</dbReference>